<reference evidence="3" key="1">
    <citation type="submission" date="2024-05" db="EMBL/GenBank/DDBJ databases">
        <title>Isolation and characterization of Sporomusa carbonis sp. nov., a carboxydotrophic hydrogenogen in the genus of Sporomusa isolated from a charcoal burning pile.</title>
        <authorList>
            <person name="Boeer T."/>
            <person name="Rosenbaum F."/>
            <person name="Eysell L."/>
            <person name="Mueller V."/>
            <person name="Daniel R."/>
            <person name="Poehlein A."/>
        </authorList>
    </citation>
    <scope>NUCLEOTIDE SEQUENCE [LARGE SCALE GENOMIC DNA]</scope>
    <source>
        <strain evidence="3">DSM 3132</strain>
    </source>
</reference>
<evidence type="ECO:0000259" key="2">
    <source>
        <dbReference type="Pfam" id="PF00535"/>
    </source>
</evidence>
<feature type="domain" description="Glycosyltransferase 2-like" evidence="2">
    <location>
        <begin position="4"/>
        <end position="102"/>
    </location>
</feature>
<keyword evidence="1" id="KW-0802">TPR repeat</keyword>
<dbReference type="Gene3D" id="1.25.40.10">
    <property type="entry name" value="Tetratricopeptide repeat domain"/>
    <property type="match status" value="2"/>
</dbReference>
<dbReference type="Pfam" id="PF00535">
    <property type="entry name" value="Glycos_transf_2"/>
    <property type="match status" value="1"/>
</dbReference>
<proteinExistence type="predicted"/>
<gene>
    <name evidence="3" type="ORF">SPACI_041840</name>
</gene>
<keyword evidence="4" id="KW-1185">Reference proteome</keyword>
<protein>
    <recommendedName>
        <fullName evidence="2">Glycosyltransferase 2-like domain-containing protein</fullName>
    </recommendedName>
</protein>
<evidence type="ECO:0000313" key="3">
    <source>
        <dbReference type="EMBL" id="XFO74075.1"/>
    </source>
</evidence>
<organism evidence="3 4">
    <name type="scientific">Sporomusa acidovorans (strain ATCC 49682 / DSM 3132 / Mol)</name>
    <dbReference type="NCBI Taxonomy" id="1123286"/>
    <lineage>
        <taxon>Bacteria</taxon>
        <taxon>Bacillati</taxon>
        <taxon>Bacillota</taxon>
        <taxon>Negativicutes</taxon>
        <taxon>Selenomonadales</taxon>
        <taxon>Sporomusaceae</taxon>
        <taxon>Sporomusa</taxon>
    </lineage>
</organism>
<dbReference type="InterPro" id="IPR019734">
    <property type="entry name" value="TPR_rpt"/>
</dbReference>
<dbReference type="SMART" id="SM00028">
    <property type="entry name" value="TPR"/>
    <property type="match status" value="3"/>
</dbReference>
<accession>A0ABZ3J723</accession>
<dbReference type="Proteomes" id="UP000216052">
    <property type="component" value="Chromosome"/>
</dbReference>
<dbReference type="SUPFAM" id="SSF53448">
    <property type="entry name" value="Nucleotide-diphospho-sugar transferases"/>
    <property type="match status" value="1"/>
</dbReference>
<dbReference type="InterPro" id="IPR001173">
    <property type="entry name" value="Glyco_trans_2-like"/>
</dbReference>
<dbReference type="Gene3D" id="3.90.550.10">
    <property type="entry name" value="Spore Coat Polysaccharide Biosynthesis Protein SpsA, Chain A"/>
    <property type="match status" value="1"/>
</dbReference>
<dbReference type="PANTHER" id="PTHR43630:SF2">
    <property type="entry name" value="GLYCOSYLTRANSFERASE"/>
    <property type="match status" value="1"/>
</dbReference>
<dbReference type="RefSeq" id="WP_093792985.1">
    <property type="nucleotide sequence ID" value="NZ_CP155571.1"/>
</dbReference>
<dbReference type="InterPro" id="IPR011990">
    <property type="entry name" value="TPR-like_helical_dom_sf"/>
</dbReference>
<dbReference type="EMBL" id="CP155571">
    <property type="protein sequence ID" value="XFO74075.1"/>
    <property type="molecule type" value="Genomic_DNA"/>
</dbReference>
<dbReference type="CDD" id="cd02511">
    <property type="entry name" value="Beta4Glucosyltransferase"/>
    <property type="match status" value="1"/>
</dbReference>
<evidence type="ECO:0000256" key="1">
    <source>
        <dbReference type="PROSITE-ProRule" id="PRU00339"/>
    </source>
</evidence>
<name>A0ABZ3J723_SPOA4</name>
<dbReference type="InterPro" id="IPR029044">
    <property type="entry name" value="Nucleotide-diphossugar_trans"/>
</dbReference>
<feature type="repeat" description="TPR" evidence="1">
    <location>
        <begin position="200"/>
        <end position="233"/>
    </location>
</feature>
<dbReference type="PROSITE" id="PS50005">
    <property type="entry name" value="TPR"/>
    <property type="match status" value="1"/>
</dbReference>
<sequence>MRLSICIMVKNEEKYFERCLVSLQPLRDAVESELIVVDTGSTDSTVEIAKHFTDKIHFHPWNNDFSAMRNITLSYAKGEWIYITDGDEILEVFQPLIDFLHSPKRNQYGAMAITGKNIVDLETGAYSSQVGFRLFKNDGYFHYEGAVHNQAVFKGETLAIPEVSVLHYGYVANDKELMERKFLRTSAILHKELEKDPENIYYWTQLSVTYAMHSDYTKAIEYAERAYSLLPEIRTHNYMFVLLQLILVYQHQNQYDKVAQFCRESLSIKEGYLDVYYYYAESQAMLDNYPEAMRYFEKYLHLLEVREQQQERDVTVIEYSLTFVQLVYYNMSRMAKRERLYDQALYYAEKITDEQYLGDNILTIIELYIATDKINEMYTYFKTRISDRHQAAFFEQLAKAMEKVEKSMKIAIAHIFSNINSEFGLLCGLIEEDHNGYISPDTQFAVEQLELVNIPVYCSDILFYLLKWDCPLTNLITNFKEVWLSCAFDYIAKHHEDLSEYLYTYLQKHDDSRQFCDYKLNKTLARYALLLNKLDDEQYRNVFNKYLQEGINYLQTVYSTYVFDNEMVYELKNDEEVFLLYMYYAQINRKNNQNEYAKYLRMALAAFPAMNRGIQMLLKEMQNAITVQKNEFDEYKTQVKSTICQLIDSGKMDEAKTILNEYKNIVPNDMEAILLESRILLN</sequence>
<evidence type="ECO:0000313" key="4">
    <source>
        <dbReference type="Proteomes" id="UP000216052"/>
    </source>
</evidence>
<dbReference type="PANTHER" id="PTHR43630">
    <property type="entry name" value="POLY-BETA-1,6-N-ACETYL-D-GLUCOSAMINE SYNTHASE"/>
    <property type="match status" value="1"/>
</dbReference>
<dbReference type="SUPFAM" id="SSF48452">
    <property type="entry name" value="TPR-like"/>
    <property type="match status" value="1"/>
</dbReference>